<organism evidence="2 3">
    <name type="scientific">Rhodovibrio sodomensis</name>
    <dbReference type="NCBI Taxonomy" id="1088"/>
    <lineage>
        <taxon>Bacteria</taxon>
        <taxon>Pseudomonadati</taxon>
        <taxon>Pseudomonadota</taxon>
        <taxon>Alphaproteobacteria</taxon>
        <taxon>Rhodospirillales</taxon>
        <taxon>Rhodovibrionaceae</taxon>
        <taxon>Rhodovibrio</taxon>
    </lineage>
</organism>
<dbReference type="Proteomes" id="UP001296873">
    <property type="component" value="Unassembled WGS sequence"/>
</dbReference>
<evidence type="ECO:0000256" key="1">
    <source>
        <dbReference type="SAM" id="MobiDB-lite"/>
    </source>
</evidence>
<accession>A0ABS1DGL9</accession>
<dbReference type="EMBL" id="NRRL01000038">
    <property type="protein sequence ID" value="MBK1669082.1"/>
    <property type="molecule type" value="Genomic_DNA"/>
</dbReference>
<feature type="region of interest" description="Disordered" evidence="1">
    <location>
        <begin position="246"/>
        <end position="265"/>
    </location>
</feature>
<feature type="compositionally biased region" description="Basic and acidic residues" evidence="1">
    <location>
        <begin position="248"/>
        <end position="265"/>
    </location>
</feature>
<sequence>MSESQKRRSPLEDFVGPRQAMSFDEWRELGRMGASMTVADAAFKDYDARELEIDDGTDRPGRKPADELEKRAHIYIGFNHPLANQQRQHGLSEHEASWSYHNYLRRTLTRRDPKAAALFSAFARFGQDLREEAAELARQSAGNNKPNNFDKLLDEGMGAQQASELAAEMDSLAGQSRAAAGGQDDFTVIAATTGEARIARHVMDYATQQLVGDGHSRATNTLCTPERMPSAEQIEQMLAEVQPAMFDQQREEPVSRTFTDRRTGESKTQVYKGQIGVIASFGAEGAAARQVAELDRDVAVAPGRNRALWDTLIQGKDPHYRVPAASKQENLKAREYNDRVIETSDQVIVAWNGNDDDLALAAAANAARRGKLHQVVDHQGNELDVDAVTDHALAMNPSAREARRAKTLSQFDVEAATPEGRLALSQIRGLSRAGLDALSQTPLSINELADLAQSEEGQRSLYRDHRIPSQAIRVLQDDKAMSEARESFGRIMNHCREQGVTVVGPQHFPEKLLQAGADAPAVLFVQAKEPERLAEFRDAVAVVGDSELLPHSAQQATRLGQALDQQNIKMIQIEDQGMPAMATSQPSMLVLTSGHGHVPRGTSLSWKTEENGAQVATGVDGNTWRVALAKDGRTVELSSAKAGKTSIVRQEGMPKHFDEMDEAGQANARTRSIGRMKDEAFHHDNEIVQAPIRAQRAAVVEHGGFVVSALPPMETTSVYVHAEGQRVGLPAVRTEQTQQRAAEMTATMSEAVLVTQMGTRSPMRYALPAAVDTKAEIGVQVPVKQVMNLDEVGGNMALINGRGRDLSNVMDLPVRHGDVFALKLADKRVATPITDKPEETASKLAGYLSRRAQRRASQGDEAKAAQAEL</sequence>
<name>A0ABS1DGL9_9PROT</name>
<reference evidence="2 3" key="1">
    <citation type="journal article" date="2020" name="Microorganisms">
        <title>Osmotic Adaptation and Compatible Solute Biosynthesis of Phototrophic Bacteria as Revealed from Genome Analyses.</title>
        <authorList>
            <person name="Imhoff J.F."/>
            <person name="Rahn T."/>
            <person name="Kunzel S."/>
            <person name="Keller A."/>
            <person name="Neulinger S.C."/>
        </authorList>
    </citation>
    <scope>NUCLEOTIDE SEQUENCE [LARGE SCALE GENOMIC DNA]</scope>
    <source>
        <strain evidence="2 3">DSM 9895</strain>
    </source>
</reference>
<evidence type="ECO:0000313" key="3">
    <source>
        <dbReference type="Proteomes" id="UP001296873"/>
    </source>
</evidence>
<gene>
    <name evidence="2" type="ORF">CKO28_13670</name>
</gene>
<feature type="region of interest" description="Disordered" evidence="1">
    <location>
        <begin position="835"/>
        <end position="869"/>
    </location>
</feature>
<protein>
    <recommendedName>
        <fullName evidence="4">Large polyvalent protein-associated domain-containing protein</fullName>
    </recommendedName>
</protein>
<comment type="caution">
    <text evidence="2">The sequence shown here is derived from an EMBL/GenBank/DDBJ whole genome shotgun (WGS) entry which is preliminary data.</text>
</comment>
<evidence type="ECO:0008006" key="4">
    <source>
        <dbReference type="Google" id="ProtNLM"/>
    </source>
</evidence>
<dbReference type="Gene3D" id="3.40.50.450">
    <property type="match status" value="1"/>
</dbReference>
<dbReference type="RefSeq" id="WP_200341410.1">
    <property type="nucleotide sequence ID" value="NZ_NRRL01000038.1"/>
</dbReference>
<evidence type="ECO:0000313" key="2">
    <source>
        <dbReference type="EMBL" id="MBK1669082.1"/>
    </source>
</evidence>
<proteinExistence type="predicted"/>
<keyword evidence="3" id="KW-1185">Reference proteome</keyword>